<reference evidence="3" key="1">
    <citation type="submission" date="2016-06" db="UniProtKB">
        <authorList>
            <consortium name="WormBaseParasite"/>
        </authorList>
    </citation>
    <scope>IDENTIFICATION</scope>
</reference>
<gene>
    <name evidence="1" type="ORF">SCUD_LOCUS19721</name>
</gene>
<dbReference type="WBParaSite" id="SCUD_0001972401-mRNA-1">
    <property type="protein sequence ID" value="SCUD_0001972401-mRNA-1"/>
    <property type="gene ID" value="SCUD_0001972401"/>
</dbReference>
<reference evidence="1 2" key="2">
    <citation type="submission" date="2018-11" db="EMBL/GenBank/DDBJ databases">
        <authorList>
            <consortium name="Pathogen Informatics"/>
        </authorList>
    </citation>
    <scope>NUCLEOTIDE SEQUENCE [LARGE SCALE GENOMIC DNA]</scope>
    <source>
        <strain evidence="1">Dakar</strain>
        <strain evidence="2">Dakar, Senegal</strain>
    </source>
</reference>
<dbReference type="Proteomes" id="UP000279833">
    <property type="component" value="Unassembled WGS sequence"/>
</dbReference>
<name>A0A183KXC6_9TREM</name>
<evidence type="ECO:0000313" key="3">
    <source>
        <dbReference type="WBParaSite" id="SCUD_0001972401-mRNA-1"/>
    </source>
</evidence>
<evidence type="ECO:0000313" key="2">
    <source>
        <dbReference type="Proteomes" id="UP000279833"/>
    </source>
</evidence>
<proteinExistence type="predicted"/>
<organism evidence="3">
    <name type="scientific">Schistosoma curassoni</name>
    <dbReference type="NCBI Taxonomy" id="6186"/>
    <lineage>
        <taxon>Eukaryota</taxon>
        <taxon>Metazoa</taxon>
        <taxon>Spiralia</taxon>
        <taxon>Lophotrochozoa</taxon>
        <taxon>Platyhelminthes</taxon>
        <taxon>Trematoda</taxon>
        <taxon>Digenea</taxon>
        <taxon>Strigeidida</taxon>
        <taxon>Schistosomatoidea</taxon>
        <taxon>Schistosomatidae</taxon>
        <taxon>Schistosoma</taxon>
    </lineage>
</organism>
<accession>A0A183KXC6</accession>
<protein>
    <submittedName>
        <fullName evidence="1 3">Uncharacterized protein</fullName>
    </submittedName>
</protein>
<dbReference type="EMBL" id="UZAK01043018">
    <property type="protein sequence ID" value="VDP70029.1"/>
    <property type="molecule type" value="Genomic_DNA"/>
</dbReference>
<dbReference type="AlphaFoldDB" id="A0A183KXC6"/>
<keyword evidence="2" id="KW-1185">Reference proteome</keyword>
<evidence type="ECO:0000313" key="1">
    <source>
        <dbReference type="EMBL" id="VDP70029.1"/>
    </source>
</evidence>
<sequence length="38" mass="4397">MLSMIIFEAYLLLLLPIGCHRMFLVCQKKCLTISQLVI</sequence>